<dbReference type="Proteomes" id="UP001154114">
    <property type="component" value="Chromosome 5"/>
</dbReference>
<feature type="signal peptide" evidence="2">
    <location>
        <begin position="1"/>
        <end position="22"/>
    </location>
</feature>
<protein>
    <submittedName>
        <fullName evidence="3">Uncharacterized protein</fullName>
    </submittedName>
</protein>
<dbReference type="EMBL" id="LR824008">
    <property type="protein sequence ID" value="CAH0604846.1"/>
    <property type="molecule type" value="Genomic_DNA"/>
</dbReference>
<dbReference type="AlphaFoldDB" id="A0A9P0BV10"/>
<evidence type="ECO:0000313" key="3">
    <source>
        <dbReference type="EMBL" id="CAH0604846.1"/>
    </source>
</evidence>
<keyword evidence="2" id="KW-0732">Signal</keyword>
<feature type="transmembrane region" description="Helical" evidence="1">
    <location>
        <begin position="226"/>
        <end position="244"/>
    </location>
</feature>
<keyword evidence="1" id="KW-0812">Transmembrane</keyword>
<sequence length="274" mass="31251">MNFIHGIIIYVFIINVCVVARGLHEGHGHAERTAHHGAHGRHMSASHAHYTYHPPRYIAFTCRHCTSAEIYPVYRLTPPAYVYAYKDSGSRYRDILTGLSLYNLGRAAHIGWFHTHQYTVRPEERCSLQVIEKAHFEEFEFPCFMISSFIETGGKKPSNKTRLVDIASSQINVKPFIRDTGPPLEVTKDQECVLWHNLTTQKERNHVPCALLKEYANTVKPAGVPVYIWLPTLLGTVIAVYLCCECFCKNKEKEVVKEEAPLNELRVPGYCASY</sequence>
<name>A0A9P0BV10_CHRIL</name>
<evidence type="ECO:0000313" key="4">
    <source>
        <dbReference type="Proteomes" id="UP001154114"/>
    </source>
</evidence>
<accession>A0A9P0BV10</accession>
<keyword evidence="4" id="KW-1185">Reference proteome</keyword>
<organism evidence="3 4">
    <name type="scientific">Chrysodeixis includens</name>
    <name type="common">Soybean looper</name>
    <name type="synonym">Pseudoplusia includens</name>
    <dbReference type="NCBI Taxonomy" id="689277"/>
    <lineage>
        <taxon>Eukaryota</taxon>
        <taxon>Metazoa</taxon>
        <taxon>Ecdysozoa</taxon>
        <taxon>Arthropoda</taxon>
        <taxon>Hexapoda</taxon>
        <taxon>Insecta</taxon>
        <taxon>Pterygota</taxon>
        <taxon>Neoptera</taxon>
        <taxon>Endopterygota</taxon>
        <taxon>Lepidoptera</taxon>
        <taxon>Glossata</taxon>
        <taxon>Ditrysia</taxon>
        <taxon>Noctuoidea</taxon>
        <taxon>Noctuidae</taxon>
        <taxon>Plusiinae</taxon>
        <taxon>Chrysodeixis</taxon>
    </lineage>
</organism>
<evidence type="ECO:0000256" key="2">
    <source>
        <dbReference type="SAM" id="SignalP"/>
    </source>
</evidence>
<dbReference type="OrthoDB" id="9445642at2759"/>
<gene>
    <name evidence="3" type="ORF">CINC_LOCUS11204</name>
</gene>
<feature type="chain" id="PRO_5040211542" evidence="2">
    <location>
        <begin position="23"/>
        <end position="274"/>
    </location>
</feature>
<evidence type="ECO:0000256" key="1">
    <source>
        <dbReference type="SAM" id="Phobius"/>
    </source>
</evidence>
<keyword evidence="1" id="KW-0472">Membrane</keyword>
<keyword evidence="1" id="KW-1133">Transmembrane helix</keyword>
<proteinExistence type="predicted"/>
<reference evidence="3" key="1">
    <citation type="submission" date="2021-12" db="EMBL/GenBank/DDBJ databases">
        <authorList>
            <person name="King R."/>
        </authorList>
    </citation>
    <scope>NUCLEOTIDE SEQUENCE</scope>
</reference>